<proteinExistence type="predicted"/>
<sequence length="49" mass="5377">MRTSTPALDPATLDRLREYAAVFADDSPQAEPAAWAGIYLQGLRLDGER</sequence>
<gene>
    <name evidence="1" type="ORF">FTUN_1519</name>
</gene>
<organism evidence="1 2">
    <name type="scientific">Frigoriglobus tundricola</name>
    <dbReference type="NCBI Taxonomy" id="2774151"/>
    <lineage>
        <taxon>Bacteria</taxon>
        <taxon>Pseudomonadati</taxon>
        <taxon>Planctomycetota</taxon>
        <taxon>Planctomycetia</taxon>
        <taxon>Gemmatales</taxon>
        <taxon>Gemmataceae</taxon>
        <taxon>Frigoriglobus</taxon>
    </lineage>
</organism>
<dbReference type="EMBL" id="CP053452">
    <property type="protein sequence ID" value="QJW94002.1"/>
    <property type="molecule type" value="Genomic_DNA"/>
</dbReference>
<protein>
    <submittedName>
        <fullName evidence="1">Uncharacterized protein</fullName>
    </submittedName>
</protein>
<dbReference type="AlphaFoldDB" id="A0A6M5YM13"/>
<dbReference type="Proteomes" id="UP000503447">
    <property type="component" value="Chromosome"/>
</dbReference>
<accession>A0A6M5YM13</accession>
<name>A0A6M5YM13_9BACT</name>
<keyword evidence="2" id="KW-1185">Reference proteome</keyword>
<dbReference type="RefSeq" id="WP_171470093.1">
    <property type="nucleotide sequence ID" value="NZ_CP053452.2"/>
</dbReference>
<dbReference type="KEGG" id="ftj:FTUN_1519"/>
<evidence type="ECO:0000313" key="2">
    <source>
        <dbReference type="Proteomes" id="UP000503447"/>
    </source>
</evidence>
<evidence type="ECO:0000313" key="1">
    <source>
        <dbReference type="EMBL" id="QJW94002.1"/>
    </source>
</evidence>
<reference evidence="2" key="1">
    <citation type="submission" date="2020-05" db="EMBL/GenBank/DDBJ databases">
        <title>Frigoriglobus tundricola gen. nov., sp. nov., a psychrotolerant cellulolytic planctomycete of the family Gemmataceae with two divergent copies of 16S rRNA gene.</title>
        <authorList>
            <person name="Kulichevskaya I.S."/>
            <person name="Ivanova A.A."/>
            <person name="Naumoff D.G."/>
            <person name="Beletsky A.V."/>
            <person name="Rijpstra W.I.C."/>
            <person name="Sinninghe Damste J.S."/>
            <person name="Mardanov A.V."/>
            <person name="Ravin N.V."/>
            <person name="Dedysh S.N."/>
        </authorList>
    </citation>
    <scope>NUCLEOTIDE SEQUENCE [LARGE SCALE GENOMIC DNA]</scope>
    <source>
        <strain evidence="2">PL17</strain>
    </source>
</reference>